<dbReference type="EMBL" id="JAHHQF010000089">
    <property type="protein sequence ID" value="MBT9283281.1"/>
    <property type="molecule type" value="Genomic_DNA"/>
</dbReference>
<reference evidence="4 6" key="2">
    <citation type="submission" date="2017-08" db="EMBL/GenBank/DDBJ databases">
        <title>Burning lignite coal seam in the remote Altai Mountains harbors a hydrogen-driven thermophilic microbial community.</title>
        <authorList>
            <person name="Kadnikov V.V."/>
            <person name="Mardanov A.V."/>
            <person name="Ivasenko D."/>
            <person name="Beletsky A.V."/>
            <person name="Karnachuk O.V."/>
            <person name="Ravin N.V."/>
        </authorList>
    </citation>
    <scope>NUCLEOTIDE SEQUENCE [LARGE SCALE GENOMIC DNA]</scope>
    <source>
        <strain evidence="4">AL33</strain>
    </source>
</reference>
<evidence type="ECO:0000313" key="2">
    <source>
        <dbReference type="EMBL" id="MBT9283281.1"/>
    </source>
</evidence>
<organism evidence="3 5">
    <name type="scientific">Hydrogenibacillus schlegelii</name>
    <name type="common">Bacillus schlegelii</name>
    <dbReference type="NCBI Taxonomy" id="1484"/>
    <lineage>
        <taxon>Bacteria</taxon>
        <taxon>Bacillati</taxon>
        <taxon>Bacillota</taxon>
        <taxon>Bacilli</taxon>
        <taxon>Bacillales</taxon>
        <taxon>Bacillales Family X. Incertae Sedis</taxon>
        <taxon>Hydrogenibacillus</taxon>
    </lineage>
</organism>
<evidence type="ECO:0000313" key="5">
    <source>
        <dbReference type="Proteomes" id="UP000243024"/>
    </source>
</evidence>
<keyword evidence="5" id="KW-1185">Reference proteome</keyword>
<dbReference type="Proteomes" id="UP000748108">
    <property type="component" value="Unassembled WGS sequence"/>
</dbReference>
<dbReference type="Pfam" id="PF06686">
    <property type="entry name" value="SpoIIIAC"/>
    <property type="match status" value="1"/>
</dbReference>
<reference evidence="3 5" key="1">
    <citation type="submission" date="2015-09" db="EMBL/GenBank/DDBJ databases">
        <title>Draft genome sequence of Hydrogenibacillus schlegelii DSM 2000.</title>
        <authorList>
            <person name="Hemp J."/>
        </authorList>
    </citation>
    <scope>NUCLEOTIDE SEQUENCE [LARGE SCALE GENOMIC DNA]</scope>
    <source>
        <strain evidence="3 5">MA 48</strain>
    </source>
</reference>
<dbReference type="EMBL" id="PEBV01000011">
    <property type="protein sequence ID" value="PTQ53748.1"/>
    <property type="molecule type" value="Genomic_DNA"/>
</dbReference>
<keyword evidence="1" id="KW-1133">Transmembrane helix</keyword>
<keyword evidence="1" id="KW-0812">Transmembrane</keyword>
<dbReference type="EMBL" id="JXBB01000066">
    <property type="protein sequence ID" value="OAR03243.1"/>
    <property type="molecule type" value="Genomic_DNA"/>
</dbReference>
<keyword evidence="1" id="KW-0472">Membrane</keyword>
<reference evidence="2" key="3">
    <citation type="journal article" date="2021" name="Microbiology">
        <title>Metagenomic Analysis of the Microbial Community in the Underground Coal Fire Area (Kemerovo Region, Russia) Revealed Predominance of Thermophilic Members of the Phyla Deinococcus-thermus, Aquificae, and Firmicutes.</title>
        <authorList>
            <person name="Kadnikov V."/>
            <person name="Mardanov A.V."/>
            <person name="Beletsky A.V."/>
            <person name="Karnachuk O.V."/>
            <person name="Ravin N.V."/>
        </authorList>
    </citation>
    <scope>NUCLEOTIDE SEQUENCE</scope>
    <source>
        <strain evidence="2">RBS10-49</strain>
    </source>
</reference>
<dbReference type="STRING" id="1484.SA87_04995"/>
<dbReference type="RefSeq" id="WP_066203842.1">
    <property type="nucleotide sequence ID" value="NZ_CBCSAS010000064.1"/>
</dbReference>
<gene>
    <name evidence="2" type="primary">spoIIIAC</name>
    <name evidence="4" type="ORF">HSCHL_1516</name>
    <name evidence="2" type="ORF">KM312_11685</name>
    <name evidence="3" type="ORF">SA87_04995</name>
</gene>
<accession>A0A132NDR9</accession>
<proteinExistence type="predicted"/>
<evidence type="ECO:0000313" key="6">
    <source>
        <dbReference type="Proteomes" id="UP000244180"/>
    </source>
</evidence>
<dbReference type="Proteomes" id="UP000244180">
    <property type="component" value="Unassembled WGS sequence"/>
</dbReference>
<dbReference type="AlphaFoldDB" id="A0A132NDR9"/>
<name>A0A132NDR9_HYDSH</name>
<protein>
    <submittedName>
        <fullName evidence="3">Stage III sporulation protein AC</fullName>
    </submittedName>
</protein>
<evidence type="ECO:0000256" key="1">
    <source>
        <dbReference type="SAM" id="Phobius"/>
    </source>
</evidence>
<dbReference type="Proteomes" id="UP000243024">
    <property type="component" value="Unassembled WGS sequence"/>
</dbReference>
<sequence>MGPEAQTLFLVAAVGIITGMLHTVLKQVGREDWADWLTLVGFVFVLSMIAGYLQNLFQHLQRVFHFY</sequence>
<dbReference type="InterPro" id="IPR025664">
    <property type="entry name" value="Spore_III_AC/AD"/>
</dbReference>
<comment type="caution">
    <text evidence="3">The sequence shown here is derived from an EMBL/GenBank/DDBJ whole genome shotgun (WGS) entry which is preliminary data.</text>
</comment>
<dbReference type="OrthoDB" id="9800383at2"/>
<feature type="transmembrane region" description="Helical" evidence="1">
    <location>
        <begin position="7"/>
        <end position="25"/>
    </location>
</feature>
<evidence type="ECO:0000313" key="4">
    <source>
        <dbReference type="EMBL" id="PTQ53748.1"/>
    </source>
</evidence>
<dbReference type="InterPro" id="IPR009570">
    <property type="entry name" value="Spore_III_AC"/>
</dbReference>
<feature type="transmembrane region" description="Helical" evidence="1">
    <location>
        <begin position="37"/>
        <end position="57"/>
    </location>
</feature>
<dbReference type="NCBIfam" id="TIGR02848">
    <property type="entry name" value="spore_III_AC"/>
    <property type="match status" value="1"/>
</dbReference>
<evidence type="ECO:0000313" key="3">
    <source>
        <dbReference type="EMBL" id="OAR03243.1"/>
    </source>
</evidence>